<keyword evidence="1" id="KW-0732">Signal</keyword>
<dbReference type="InterPro" id="IPR032812">
    <property type="entry name" value="SbsA_Ig"/>
</dbReference>
<dbReference type="InterPro" id="IPR014755">
    <property type="entry name" value="Cu-Rt/internalin_Ig-like"/>
</dbReference>
<evidence type="ECO:0000256" key="2">
    <source>
        <dbReference type="SAM" id="MobiDB-lite"/>
    </source>
</evidence>
<evidence type="ECO:0000313" key="4">
    <source>
        <dbReference type="EMBL" id="BCX46703.1"/>
    </source>
</evidence>
<dbReference type="RefSeq" id="WP_338688549.1">
    <property type="nucleotide sequence ID" value="NZ_AP024702.1"/>
</dbReference>
<evidence type="ECO:0000259" key="3">
    <source>
        <dbReference type="Pfam" id="PF13205"/>
    </source>
</evidence>
<feature type="region of interest" description="Disordered" evidence="2">
    <location>
        <begin position="470"/>
        <end position="491"/>
    </location>
</feature>
<proteinExistence type="predicted"/>
<dbReference type="Pfam" id="PF13205">
    <property type="entry name" value="Big_5"/>
    <property type="match status" value="1"/>
</dbReference>
<evidence type="ECO:0000313" key="5">
    <source>
        <dbReference type="Proteomes" id="UP001374893"/>
    </source>
</evidence>
<feature type="domain" description="SbsA Ig-like" evidence="3">
    <location>
        <begin position="603"/>
        <end position="695"/>
    </location>
</feature>
<reference evidence="4 5" key="1">
    <citation type="submission" date="2021-06" db="EMBL/GenBank/DDBJ databases">
        <title>Complete genome of Haloferula helveola possessing various polysaccharide degrading enzymes.</title>
        <authorList>
            <person name="Takami H."/>
            <person name="Huang C."/>
            <person name="Hamasaki K."/>
        </authorList>
    </citation>
    <scope>NUCLEOTIDE SEQUENCE [LARGE SCALE GENOMIC DNA]</scope>
    <source>
        <strain evidence="4 5">CN-1</strain>
    </source>
</reference>
<evidence type="ECO:0000256" key="1">
    <source>
        <dbReference type="ARBA" id="ARBA00022729"/>
    </source>
</evidence>
<accession>A0ABM7R956</accession>
<organism evidence="4 5">
    <name type="scientific">Haloferula helveola</name>
    <dbReference type="NCBI Taxonomy" id="490095"/>
    <lineage>
        <taxon>Bacteria</taxon>
        <taxon>Pseudomonadati</taxon>
        <taxon>Verrucomicrobiota</taxon>
        <taxon>Verrucomicrobiia</taxon>
        <taxon>Verrucomicrobiales</taxon>
        <taxon>Verrucomicrobiaceae</taxon>
        <taxon>Haloferula</taxon>
    </lineage>
</organism>
<dbReference type="EMBL" id="AP024702">
    <property type="protein sequence ID" value="BCX46703.1"/>
    <property type="molecule type" value="Genomic_DNA"/>
</dbReference>
<keyword evidence="5" id="KW-1185">Reference proteome</keyword>
<gene>
    <name evidence="4" type="ORF">HAHE_06110</name>
</gene>
<protein>
    <submittedName>
        <fullName evidence="4">Peptidase M6</fullName>
    </submittedName>
</protein>
<dbReference type="Gene3D" id="2.60.40.1220">
    <property type="match status" value="1"/>
</dbReference>
<sequence length="1371" mass="141654">MRKIPIEKSSAKSLARVASLGTALLALSAHGQGVIEVGGAGVIGDTALDPGSVIPTETLGKWSANGGDGNTFSYLESPTVVVANSGQVTLTFSHRYNFESGWDGGAVYVNVNGGGFTQVLSGDFSSNGYDGTTAASVWGAEEVFTGTSTDYAVPTLITSVASLGTLTAGDTVEVEFRGGWDANTYPAAPNWEIGTVNIADTGATLLDVDFAADGPAGFTASADGTASSPWYYPPATHRFEIDADLLTSDTYSPNGAETVIDLNGAKIEVALLSGTLDNGDTFTLFDTTGSVTLTGSVGTLTLPPGTWDTSNLETDGTITILDTASPLIYEPFADLDSTLSGNTPGLGLTGTWNAEALVADSSLTYGKLGYQGGRATANPAVGNGIINNEISPGSTLTDAGLMNDGATLWVSALIQKHPDTSASTNERTTYLALGTGGADGFDRIGGNTGSGFTFVVNQGNNGTSDRLQLWNNDSDGSGGAEKRTPSGVSWGPEGSTVLVVGKITWGAFDPNPGTAVDNDIFEVYIPDKDLNLGPVVATLTANFDQLGTVNADNAFDTISIAGKRGGTGQNNVPEFDELRFGATSADVLPLDFVAPGLVSTDNASGSSIERVATFDEEIYIGTGDIRIVNETTPGTTTITLPDPQVVVDGNTLTITPAAPLPGGDTYHIEIDAGALTDRSLNPFAGISDPDTWEFTVDDTPPSVTTFADNTHPLPILTNVSGRLVYTVTFSEPIDAGSVETSDFGASAGSVPVTVDAVNATGDPAVYEVEVSTGGTSGSLTLEIVASAVISDLNGNDLDTTTAIPSDNTLTVNDPVANAGSVTNDFQTTIASQLNPNTTGSGEGRYFHVSVNEDNPGTGWYCANDPTGTPKPAGVRNYTGPVIAYKMLGNSNNSVSGTAGEGGEPDRITYETDDLTFDGFGQQQMRLWTGNDPGADLATGDGTGASGFASVGNYGYRDWQGAKGLVDITGLASGSVHIYYGAYNSTPTLKIILHDLDNVGADIVIDDAHSVLGGGNGDAANNGEYYVAEIDFVTDGVYDVLEYEWYSSNGRGLGTVLTGPDVVSGDDYTTWATIYAPADLSDPNGDFDGDGLSNDYERQFGLDPTDGGSVNPFTTPFDPAGVTSFSFTRRDNALTGLFTSIETSFDLVMWTEDTGAVVTEAGAPDGNGIEVVDVTLSPGLLTSPRLFVRVNQNEGILLSENFEGGDGGFTVSTAQGTSWAWGAPNSSGFGGSVTEGYGMSTNCWGTNVGNPGYYLDPTTTRLRSPVIDLTSVADAEVTFAEALDLEAGDSAVLNIIDDTTDTVIAAAIYTAVDGDTNNADWALANGGTPIAIPPAALGQPVRLEWVLVGFGGASDDYLGWYIDDVTVKEVAP</sequence>
<dbReference type="Proteomes" id="UP001374893">
    <property type="component" value="Chromosome"/>
</dbReference>
<name>A0ABM7R956_9BACT</name>